<dbReference type="EMBL" id="JAAZON010000647">
    <property type="protein sequence ID" value="NMC64320.1"/>
    <property type="molecule type" value="Genomic_DNA"/>
</dbReference>
<gene>
    <name evidence="1" type="ORF">GYA55_14240</name>
</gene>
<comment type="caution">
    <text evidence="1">The sequence shown here is derived from an EMBL/GenBank/DDBJ whole genome shotgun (WGS) entry which is preliminary data.</text>
</comment>
<evidence type="ECO:0000313" key="1">
    <source>
        <dbReference type="EMBL" id="NMC64320.1"/>
    </source>
</evidence>
<protein>
    <submittedName>
        <fullName evidence="1">Uncharacterized protein</fullName>
    </submittedName>
</protein>
<organism evidence="1 2">
    <name type="scientific">SAR324 cluster bacterium</name>
    <dbReference type="NCBI Taxonomy" id="2024889"/>
    <lineage>
        <taxon>Bacteria</taxon>
        <taxon>Deltaproteobacteria</taxon>
        <taxon>SAR324 cluster</taxon>
    </lineage>
</organism>
<accession>A0A7X9IMR0</accession>
<sequence>MKIRFLLIVILLIASFIFVVSSHSEEAYNRLSRNEILRINSLNKRLFDKLQEQFADSSISARLPYKTLSMSPRQERKVRKSVKSLESFLRRVAISRETKQEPAKSNVFQISPASMDNCVSACAWAGAWTHASCYAKVCAWCPGRKIWFCSKGAANGSARSAAYSCAKNCGRFVLQACKGN</sequence>
<reference evidence="1 2" key="1">
    <citation type="journal article" date="2020" name="Biotechnol. Biofuels">
        <title>New insights from the biogas microbiome by comprehensive genome-resolved metagenomics of nearly 1600 species originating from multiple anaerobic digesters.</title>
        <authorList>
            <person name="Campanaro S."/>
            <person name="Treu L."/>
            <person name="Rodriguez-R L.M."/>
            <person name="Kovalovszki A."/>
            <person name="Ziels R.M."/>
            <person name="Maus I."/>
            <person name="Zhu X."/>
            <person name="Kougias P.G."/>
            <person name="Basile A."/>
            <person name="Luo G."/>
            <person name="Schluter A."/>
            <person name="Konstantinidis K.T."/>
            <person name="Angelidaki I."/>
        </authorList>
    </citation>
    <scope>NUCLEOTIDE SEQUENCE [LARGE SCALE GENOMIC DNA]</scope>
    <source>
        <strain evidence="1">AS27yjCOA_65</strain>
    </source>
</reference>
<dbReference type="AlphaFoldDB" id="A0A7X9IMR0"/>
<name>A0A7X9IMR0_9DELT</name>
<evidence type="ECO:0000313" key="2">
    <source>
        <dbReference type="Proteomes" id="UP000524246"/>
    </source>
</evidence>
<dbReference type="Proteomes" id="UP000524246">
    <property type="component" value="Unassembled WGS sequence"/>
</dbReference>
<proteinExistence type="predicted"/>